<keyword evidence="2" id="KW-1185">Reference proteome</keyword>
<proteinExistence type="predicted"/>
<dbReference type="Proteomes" id="UP001488838">
    <property type="component" value="Unassembled WGS sequence"/>
</dbReference>
<organism evidence="1 2">
    <name type="scientific">Myodes glareolus</name>
    <name type="common">Bank vole</name>
    <name type="synonym">Clethrionomys glareolus</name>
    <dbReference type="NCBI Taxonomy" id="447135"/>
    <lineage>
        <taxon>Eukaryota</taxon>
        <taxon>Metazoa</taxon>
        <taxon>Chordata</taxon>
        <taxon>Craniata</taxon>
        <taxon>Vertebrata</taxon>
        <taxon>Euteleostomi</taxon>
        <taxon>Mammalia</taxon>
        <taxon>Eutheria</taxon>
        <taxon>Euarchontoglires</taxon>
        <taxon>Glires</taxon>
        <taxon>Rodentia</taxon>
        <taxon>Myomorpha</taxon>
        <taxon>Muroidea</taxon>
        <taxon>Cricetidae</taxon>
        <taxon>Arvicolinae</taxon>
        <taxon>Myodes</taxon>
    </lineage>
</organism>
<feature type="non-terminal residue" evidence="1">
    <location>
        <position position="1"/>
    </location>
</feature>
<evidence type="ECO:0000313" key="2">
    <source>
        <dbReference type="Proteomes" id="UP001488838"/>
    </source>
</evidence>
<dbReference type="EMBL" id="JBBHLL010000081">
    <property type="protein sequence ID" value="KAK7819392.1"/>
    <property type="molecule type" value="Genomic_DNA"/>
</dbReference>
<protein>
    <submittedName>
        <fullName evidence="1">Uncharacterized protein</fullName>
    </submittedName>
</protein>
<reference evidence="1 2" key="1">
    <citation type="journal article" date="2023" name="bioRxiv">
        <title>Conserved and derived expression patterns and positive selection on dental genes reveal complex evolutionary context of ever-growing rodent molars.</title>
        <authorList>
            <person name="Calamari Z.T."/>
            <person name="Song A."/>
            <person name="Cohen E."/>
            <person name="Akter M."/>
            <person name="Roy R.D."/>
            <person name="Hallikas O."/>
            <person name="Christensen M.M."/>
            <person name="Li P."/>
            <person name="Marangoni P."/>
            <person name="Jernvall J."/>
            <person name="Klein O.D."/>
        </authorList>
    </citation>
    <scope>NUCLEOTIDE SEQUENCE [LARGE SCALE GENOMIC DNA]</scope>
    <source>
        <strain evidence="1">V071</strain>
    </source>
</reference>
<dbReference type="AlphaFoldDB" id="A0AAW0IYH7"/>
<gene>
    <name evidence="1" type="ORF">U0070_025420</name>
</gene>
<accession>A0AAW0IYH7</accession>
<name>A0AAW0IYH7_MYOGA</name>
<evidence type="ECO:0000313" key="1">
    <source>
        <dbReference type="EMBL" id="KAK7819392.1"/>
    </source>
</evidence>
<sequence length="155" mass="17313">SECAKKVQKGRRLLKFLSLSSFCSGLPTLSGKPANRSLKAEWRQAGLRELLSQGRIAAQAGCWRDHAARHSSSVSASRRPPGGIKGELVCKLQGLLISQHFISSRLNRALKPFTSQLRESHAYLMFSYTTNTKKSQPLVEGQINKPWWIEEDCAF</sequence>
<comment type="caution">
    <text evidence="1">The sequence shown here is derived from an EMBL/GenBank/DDBJ whole genome shotgun (WGS) entry which is preliminary data.</text>
</comment>